<sequence>MVGLSNEVMLVIDCTGRPGRILARRQGVDVRVDLGERPLSDLAAKVSEVLGGDTLGVLGFVTGPGPLLPLRSAAAFVRFFAWSQGRLVVSFRSLDPLATRLGALLGPGQRGWLLEPLGRSQVLAAEVRDDRTPRIEGVRVVGFSELAIGRDDLVAGRLREQARKFGAQIVDIDSPSDAELLDYADWLWRRGVVTALADLRAWYVKDSGVRRGFDVRAPDGSISRVGQARP</sequence>
<evidence type="ECO:0000313" key="2">
    <source>
        <dbReference type="Proteomes" id="UP001560267"/>
    </source>
</evidence>
<accession>A0ABV3Y1T0</accession>
<proteinExistence type="predicted"/>
<gene>
    <name evidence="1" type="ORF">AB6A68_01345</name>
</gene>
<evidence type="ECO:0000313" key="1">
    <source>
        <dbReference type="EMBL" id="MEX6428488.1"/>
    </source>
</evidence>
<name>A0ABV3Y1T0_9ACTN</name>
<dbReference type="RefSeq" id="WP_298381740.1">
    <property type="nucleotide sequence ID" value="NZ_JBFSHR010000003.1"/>
</dbReference>
<comment type="caution">
    <text evidence="1">The sequence shown here is derived from an EMBL/GenBank/DDBJ whole genome shotgun (WGS) entry which is preliminary data.</text>
</comment>
<reference evidence="1 2" key="1">
    <citation type="submission" date="2024-07" db="EMBL/GenBank/DDBJ databases">
        <title>Draft Genome Sequence of Ferrimicrobium acidiphilum Strain YE2023, Isolated from a Pulp of Bioleach Reactor.</title>
        <authorList>
            <person name="Elkina Y.A."/>
            <person name="Bulaeva A.G."/>
            <person name="Beletsky A.V."/>
            <person name="Mardanov A.V."/>
        </authorList>
    </citation>
    <scope>NUCLEOTIDE SEQUENCE [LARGE SCALE GENOMIC DNA]</scope>
    <source>
        <strain evidence="1 2">YE2023</strain>
    </source>
</reference>
<organism evidence="1 2">
    <name type="scientific">Ferrimicrobium acidiphilum</name>
    <dbReference type="NCBI Taxonomy" id="121039"/>
    <lineage>
        <taxon>Bacteria</taxon>
        <taxon>Bacillati</taxon>
        <taxon>Actinomycetota</taxon>
        <taxon>Acidimicrobiia</taxon>
        <taxon>Acidimicrobiales</taxon>
        <taxon>Acidimicrobiaceae</taxon>
        <taxon>Ferrimicrobium</taxon>
    </lineage>
</organism>
<dbReference type="Proteomes" id="UP001560267">
    <property type="component" value="Unassembled WGS sequence"/>
</dbReference>
<protein>
    <submittedName>
        <fullName evidence="1">Uncharacterized protein</fullName>
    </submittedName>
</protein>
<dbReference type="EMBL" id="JBFSHR010000003">
    <property type="protein sequence ID" value="MEX6428488.1"/>
    <property type="molecule type" value="Genomic_DNA"/>
</dbReference>
<keyword evidence="2" id="KW-1185">Reference proteome</keyword>